<organism evidence="7 8">
    <name type="scientific">Pseudolycoriella hygida</name>
    <dbReference type="NCBI Taxonomy" id="35572"/>
    <lineage>
        <taxon>Eukaryota</taxon>
        <taxon>Metazoa</taxon>
        <taxon>Ecdysozoa</taxon>
        <taxon>Arthropoda</taxon>
        <taxon>Hexapoda</taxon>
        <taxon>Insecta</taxon>
        <taxon>Pterygota</taxon>
        <taxon>Neoptera</taxon>
        <taxon>Endopterygota</taxon>
        <taxon>Diptera</taxon>
        <taxon>Nematocera</taxon>
        <taxon>Sciaroidea</taxon>
        <taxon>Sciaridae</taxon>
        <taxon>Pseudolycoriella</taxon>
    </lineage>
</organism>
<keyword evidence="8" id="KW-1185">Reference proteome</keyword>
<evidence type="ECO:0000313" key="8">
    <source>
        <dbReference type="Proteomes" id="UP001151699"/>
    </source>
</evidence>
<feature type="chain" id="PRO_5040164680" evidence="5">
    <location>
        <begin position="19"/>
        <end position="283"/>
    </location>
</feature>
<protein>
    <submittedName>
        <fullName evidence="7">Endothelial lipase</fullName>
    </submittedName>
</protein>
<dbReference type="GO" id="GO:0016298">
    <property type="term" value="F:lipase activity"/>
    <property type="evidence" value="ECO:0007669"/>
    <property type="project" value="InterPro"/>
</dbReference>
<dbReference type="OrthoDB" id="199913at2759"/>
<comment type="subcellular location">
    <subcellularLocation>
        <location evidence="1">Secreted</location>
    </subcellularLocation>
</comment>
<comment type="similarity">
    <text evidence="2 4">Belongs to the AB hydrolase superfamily. Lipase family.</text>
</comment>
<dbReference type="AlphaFoldDB" id="A0A9Q0RXB9"/>
<feature type="domain" description="Lipase" evidence="6">
    <location>
        <begin position="52"/>
        <end position="249"/>
    </location>
</feature>
<dbReference type="PRINTS" id="PR00821">
    <property type="entry name" value="TAGLIPASE"/>
</dbReference>
<evidence type="ECO:0000256" key="3">
    <source>
        <dbReference type="ARBA" id="ARBA00022525"/>
    </source>
</evidence>
<dbReference type="GO" id="GO:0005615">
    <property type="term" value="C:extracellular space"/>
    <property type="evidence" value="ECO:0007669"/>
    <property type="project" value="TreeGrafter"/>
</dbReference>
<evidence type="ECO:0000256" key="5">
    <source>
        <dbReference type="SAM" id="SignalP"/>
    </source>
</evidence>
<dbReference type="InterPro" id="IPR029058">
    <property type="entry name" value="AB_hydrolase_fold"/>
</dbReference>
<gene>
    <name evidence="7" type="primary">Lipg_1</name>
    <name evidence="7" type="ORF">Bhyg_14314</name>
</gene>
<reference evidence="7" key="1">
    <citation type="submission" date="2022-07" db="EMBL/GenBank/DDBJ databases">
        <authorList>
            <person name="Trinca V."/>
            <person name="Uliana J.V.C."/>
            <person name="Torres T.T."/>
            <person name="Ward R.J."/>
            <person name="Monesi N."/>
        </authorList>
    </citation>
    <scope>NUCLEOTIDE SEQUENCE</scope>
    <source>
        <strain evidence="7">HSMRA1968</strain>
        <tissue evidence="7">Whole embryos</tissue>
    </source>
</reference>
<dbReference type="InterPro" id="IPR000734">
    <property type="entry name" value="TAG_lipase"/>
</dbReference>
<dbReference type="GO" id="GO:0017171">
    <property type="term" value="F:serine hydrolase activity"/>
    <property type="evidence" value="ECO:0007669"/>
    <property type="project" value="TreeGrafter"/>
</dbReference>
<dbReference type="Proteomes" id="UP001151699">
    <property type="component" value="Chromosome C"/>
</dbReference>
<keyword evidence="3" id="KW-0964">Secreted</keyword>
<dbReference type="SUPFAM" id="SSF53474">
    <property type="entry name" value="alpha/beta-Hydrolases"/>
    <property type="match status" value="1"/>
</dbReference>
<dbReference type="PANTHER" id="PTHR11610">
    <property type="entry name" value="LIPASE"/>
    <property type="match status" value="1"/>
</dbReference>
<evidence type="ECO:0000256" key="1">
    <source>
        <dbReference type="ARBA" id="ARBA00004613"/>
    </source>
</evidence>
<evidence type="ECO:0000256" key="2">
    <source>
        <dbReference type="ARBA" id="ARBA00010701"/>
    </source>
</evidence>
<accession>A0A9Q0RXB9</accession>
<comment type="caution">
    <text evidence="7">The sequence shown here is derived from an EMBL/GenBank/DDBJ whole genome shotgun (WGS) entry which is preliminary data.</text>
</comment>
<feature type="signal peptide" evidence="5">
    <location>
        <begin position="1"/>
        <end position="18"/>
    </location>
</feature>
<dbReference type="GO" id="GO:0016042">
    <property type="term" value="P:lipid catabolic process"/>
    <property type="evidence" value="ECO:0007669"/>
    <property type="project" value="TreeGrafter"/>
</dbReference>
<dbReference type="Pfam" id="PF00151">
    <property type="entry name" value="Lipase"/>
    <property type="match status" value="1"/>
</dbReference>
<keyword evidence="5" id="KW-0732">Signal</keyword>
<sequence length="283" mass="32432">MRTFLKIIFVLTYRSLWGLTAYEDIFRDVVLRFYHGNSSTTYTEFKLNEATRLLGHPSFDLNDMTIIYIHGWNEKMNEAETLLVLVESYLSRKNHNVMVLNFETLAKKFYTTVVENSKELGKRVADALRRLFYRGLSPNRIHLLGFSVGAHICAEIGRFDPSYPMYYGTGEYLELNRNDAKFVDIIHTDGGIIGGPTSSGHADFYPNNGRRPQPRCGNAFWQFLSIAFGDHCAHDSSVHYYAQSVTAINPIFIATNKYIPYDITEMGYNCLNTALGDYYLKTD</sequence>
<evidence type="ECO:0000256" key="4">
    <source>
        <dbReference type="RuleBase" id="RU004262"/>
    </source>
</evidence>
<dbReference type="Gene3D" id="3.40.50.1820">
    <property type="entry name" value="alpha/beta hydrolase"/>
    <property type="match status" value="1"/>
</dbReference>
<dbReference type="InterPro" id="IPR013818">
    <property type="entry name" value="Lipase"/>
</dbReference>
<name>A0A9Q0RXB9_9DIPT</name>
<evidence type="ECO:0000259" key="6">
    <source>
        <dbReference type="Pfam" id="PF00151"/>
    </source>
</evidence>
<dbReference type="PANTHER" id="PTHR11610:SF37">
    <property type="entry name" value="GH01208P"/>
    <property type="match status" value="1"/>
</dbReference>
<evidence type="ECO:0000313" key="7">
    <source>
        <dbReference type="EMBL" id="KAJ6635728.1"/>
    </source>
</evidence>
<dbReference type="EMBL" id="WJQU01000004">
    <property type="protein sequence ID" value="KAJ6635728.1"/>
    <property type="molecule type" value="Genomic_DNA"/>
</dbReference>
<proteinExistence type="inferred from homology"/>